<proteinExistence type="inferred from homology"/>
<feature type="binding site" evidence="8">
    <location>
        <position position="232"/>
    </location>
    <ligand>
        <name>Zn(2+)</name>
        <dbReference type="ChEBI" id="CHEBI:29105"/>
        <note>catalytic</note>
    </ligand>
</feature>
<feature type="transmembrane region" description="Helical" evidence="9">
    <location>
        <begin position="65"/>
        <end position="88"/>
    </location>
</feature>
<evidence type="ECO:0000256" key="9">
    <source>
        <dbReference type="SAM" id="Phobius"/>
    </source>
</evidence>
<keyword evidence="4" id="KW-0378">Hydrolase</keyword>
<gene>
    <name evidence="10" type="ORF">N0V93_008386</name>
</gene>
<evidence type="ECO:0000313" key="11">
    <source>
        <dbReference type="Proteomes" id="UP001140453"/>
    </source>
</evidence>
<dbReference type="InterPro" id="IPR008901">
    <property type="entry name" value="ACER"/>
</dbReference>
<evidence type="ECO:0008006" key="12">
    <source>
        <dbReference type="Google" id="ProtNLM"/>
    </source>
</evidence>
<keyword evidence="7" id="KW-0479">Metal-binding</keyword>
<comment type="similarity">
    <text evidence="2">Belongs to the alkaline ceramidase family.</text>
</comment>
<organism evidence="10 11">
    <name type="scientific">Gnomoniopsis smithogilvyi</name>
    <dbReference type="NCBI Taxonomy" id="1191159"/>
    <lineage>
        <taxon>Eukaryota</taxon>
        <taxon>Fungi</taxon>
        <taxon>Dikarya</taxon>
        <taxon>Ascomycota</taxon>
        <taxon>Pezizomycotina</taxon>
        <taxon>Sordariomycetes</taxon>
        <taxon>Sordariomycetidae</taxon>
        <taxon>Diaporthales</taxon>
        <taxon>Gnomoniaceae</taxon>
        <taxon>Gnomoniopsis</taxon>
    </lineage>
</organism>
<sequence length="254" mass="29091">MAHRSRHDPGSDPFANLGFWGPPSSTANFCEEDYAVTRYIAEFFNTLTNLAYVYYAFKSPGHGRLIFGMDSMAVSLVFVGVFSFVFHASLHRDTQFLDEMSMFFLGCAFLQPLYTNGYSKNAQKAITTLLLSVVVVISAVYYQTRIVELHWGSFFIMENLIWTRALYLTKYRKRSAAEKSRLGKQFWAATGTMALGIFVWVIDLELCPPLRRLRELVGPPWEYVLELHGWWHILTAVAASKYIELIRDISRHAG</sequence>
<keyword evidence="5 9" id="KW-1133">Transmembrane helix</keyword>
<keyword evidence="6 9" id="KW-0472">Membrane</keyword>
<dbReference type="Pfam" id="PF05875">
    <property type="entry name" value="Ceramidase"/>
    <property type="match status" value="1"/>
</dbReference>
<dbReference type="GO" id="GO:0046513">
    <property type="term" value="P:ceramide biosynthetic process"/>
    <property type="evidence" value="ECO:0007669"/>
    <property type="project" value="TreeGrafter"/>
</dbReference>
<dbReference type="EMBL" id="JAPEVB010000005">
    <property type="protein sequence ID" value="KAJ4387784.1"/>
    <property type="molecule type" value="Genomic_DNA"/>
</dbReference>
<evidence type="ECO:0000256" key="1">
    <source>
        <dbReference type="ARBA" id="ARBA00004141"/>
    </source>
</evidence>
<comment type="subcellular location">
    <subcellularLocation>
        <location evidence="1">Membrane</location>
        <topology evidence="1">Multi-pass membrane protein</topology>
    </subcellularLocation>
</comment>
<feature type="binding site" evidence="7">
    <location>
        <position position="31"/>
    </location>
    <ligand>
        <name>Ca(2+)</name>
        <dbReference type="ChEBI" id="CHEBI:29108"/>
    </ligand>
</feature>
<reference evidence="10" key="1">
    <citation type="submission" date="2022-10" db="EMBL/GenBank/DDBJ databases">
        <title>Tapping the CABI collections for fungal endophytes: first genome assemblies for Collariella, Neodidymelliopsis, Ascochyta clinopodiicola, Didymella pomorum, Didymosphaeria variabile, Neocosmospora piperis and Neocucurbitaria cava.</title>
        <authorList>
            <person name="Hill R."/>
        </authorList>
    </citation>
    <scope>NUCLEOTIDE SEQUENCE</scope>
    <source>
        <strain evidence="10">IMI 355082</strain>
    </source>
</reference>
<evidence type="ECO:0000256" key="5">
    <source>
        <dbReference type="ARBA" id="ARBA00022989"/>
    </source>
</evidence>
<feature type="transmembrane region" description="Helical" evidence="9">
    <location>
        <begin position="186"/>
        <end position="203"/>
    </location>
</feature>
<dbReference type="OrthoDB" id="187171at2759"/>
<keyword evidence="8" id="KW-0862">Zinc</keyword>
<keyword evidence="7" id="KW-0106">Calcium</keyword>
<feature type="binding site" evidence="7">
    <location>
        <position position="42"/>
    </location>
    <ligand>
        <name>Ca(2+)</name>
        <dbReference type="ChEBI" id="CHEBI:29108"/>
    </ligand>
</feature>
<feature type="transmembrane region" description="Helical" evidence="9">
    <location>
        <begin position="100"/>
        <end position="118"/>
    </location>
</feature>
<evidence type="ECO:0000256" key="2">
    <source>
        <dbReference type="ARBA" id="ARBA00009780"/>
    </source>
</evidence>
<dbReference type="PANTHER" id="PTHR46187:SF3">
    <property type="entry name" value="ALKALINE CERAMIDASE 3"/>
    <property type="match status" value="1"/>
</dbReference>
<evidence type="ECO:0000313" key="10">
    <source>
        <dbReference type="EMBL" id="KAJ4387784.1"/>
    </source>
</evidence>
<dbReference type="GO" id="GO:0005789">
    <property type="term" value="C:endoplasmic reticulum membrane"/>
    <property type="evidence" value="ECO:0007669"/>
    <property type="project" value="TreeGrafter"/>
</dbReference>
<accession>A0A9W9CUU3</accession>
<evidence type="ECO:0000256" key="8">
    <source>
        <dbReference type="PIRSR" id="PIRSR608901-2"/>
    </source>
</evidence>
<name>A0A9W9CUU3_9PEZI</name>
<dbReference type="PANTHER" id="PTHR46187">
    <property type="entry name" value="ALKALINE CERAMIDASE 3"/>
    <property type="match status" value="1"/>
</dbReference>
<dbReference type="GO" id="GO:0016811">
    <property type="term" value="F:hydrolase activity, acting on carbon-nitrogen (but not peptide) bonds, in linear amides"/>
    <property type="evidence" value="ECO:0007669"/>
    <property type="project" value="InterPro"/>
</dbReference>
<dbReference type="GO" id="GO:0046872">
    <property type="term" value="F:metal ion binding"/>
    <property type="evidence" value="ECO:0007669"/>
    <property type="project" value="UniProtKB-KW"/>
</dbReference>
<protein>
    <recommendedName>
        <fullName evidence="12">Alkaline ceramidase 3</fullName>
    </recommendedName>
</protein>
<feature type="binding site" evidence="8">
    <location>
        <position position="228"/>
    </location>
    <ligand>
        <name>Zn(2+)</name>
        <dbReference type="ChEBI" id="CHEBI:29105"/>
        <note>catalytic</note>
    </ligand>
</feature>
<comment type="caution">
    <text evidence="10">The sequence shown here is derived from an EMBL/GenBank/DDBJ whole genome shotgun (WGS) entry which is preliminary data.</text>
</comment>
<evidence type="ECO:0000256" key="3">
    <source>
        <dbReference type="ARBA" id="ARBA00022692"/>
    </source>
</evidence>
<dbReference type="Proteomes" id="UP001140453">
    <property type="component" value="Unassembled WGS sequence"/>
</dbReference>
<feature type="binding site" evidence="8">
    <location>
        <position position="87"/>
    </location>
    <ligand>
        <name>Zn(2+)</name>
        <dbReference type="ChEBI" id="CHEBI:29105"/>
        <note>catalytic</note>
    </ligand>
</feature>
<evidence type="ECO:0000256" key="7">
    <source>
        <dbReference type="PIRSR" id="PIRSR608901-1"/>
    </source>
</evidence>
<comment type="cofactor">
    <cofactor evidence="8">
        <name>Zn(2+)</name>
        <dbReference type="ChEBI" id="CHEBI:29105"/>
    </cofactor>
</comment>
<evidence type="ECO:0000256" key="6">
    <source>
        <dbReference type="ARBA" id="ARBA00023136"/>
    </source>
</evidence>
<dbReference type="AlphaFoldDB" id="A0A9W9CUU3"/>
<keyword evidence="11" id="KW-1185">Reference proteome</keyword>
<feature type="transmembrane region" description="Helical" evidence="9">
    <location>
        <begin position="125"/>
        <end position="143"/>
    </location>
</feature>
<keyword evidence="3 9" id="KW-0812">Transmembrane</keyword>
<evidence type="ECO:0000256" key="4">
    <source>
        <dbReference type="ARBA" id="ARBA00022801"/>
    </source>
</evidence>
<dbReference type="GO" id="GO:0046514">
    <property type="term" value="P:ceramide catabolic process"/>
    <property type="evidence" value="ECO:0007669"/>
    <property type="project" value="TreeGrafter"/>
</dbReference>